<dbReference type="PIRSF" id="PIRSF011396">
    <property type="entry name" value="Trp_halogenase"/>
    <property type="match status" value="1"/>
</dbReference>
<dbReference type="InterPro" id="IPR033856">
    <property type="entry name" value="Trp_halogen"/>
</dbReference>
<evidence type="ECO:0000313" key="1">
    <source>
        <dbReference type="EMBL" id="MEK7953919.1"/>
    </source>
</evidence>
<proteinExistence type="predicted"/>
<sequence length="500" mass="56931">MIKEVLVLGGGSAGFITALSIKRKIPQLKVTVVRSPSIGVIGVGESTTPNFPRHLFEYLGISRKRFYALAQPTWKLGIRFLWGARGSFDYTFNLQLDSHYTDMEKPIGFYCDDDFKDASLPGALMRRDMAFPRQQNGAPDIHPWHAFHIENKKFIEILEIVAKEEGVEVTDGKVTGSERGEQGIAAVHLEDGRRLTADLFIDASGFRSELLGKTLEEPFESFDKSLFCKKAVIGGWERGEDEPILPYTTAETMDAGWAWRIDHEHLINRGYVYCPDFISDDQAADEFQKKNPKAKVETRIVNFRSGFYKRQWVDNVVAFGNAGGFVEPLESTAIMILCSHIQTLVDFLKHSDLQPTPTMRGLYNELTANTWNDIRQFLSLHYKFNGKLDTPFWKVAREETDVSGVQDFIDFYQENGPTGFCRYRLPRTENDFGLEGFLVMMVGNQVPYNKRHNASPQDLVTWKRRKEEFASEAARGIRSEEALAYVKHPGWQWNGDPPNS</sequence>
<accession>A0ABU9B1L1</accession>
<dbReference type="Proteomes" id="UP001371305">
    <property type="component" value="Unassembled WGS sequence"/>
</dbReference>
<dbReference type="Pfam" id="PF04820">
    <property type="entry name" value="Trp_halogenase"/>
    <property type="match status" value="1"/>
</dbReference>
<dbReference type="EMBL" id="JBBUKT010000014">
    <property type="protein sequence ID" value="MEK7953919.1"/>
    <property type="molecule type" value="Genomic_DNA"/>
</dbReference>
<protein>
    <submittedName>
        <fullName evidence="1">Tryptophan halogenase family protein</fullName>
    </submittedName>
</protein>
<dbReference type="PANTHER" id="PTHR43747">
    <property type="entry name" value="FAD-BINDING PROTEIN"/>
    <property type="match status" value="1"/>
</dbReference>
<dbReference type="InterPro" id="IPR006905">
    <property type="entry name" value="Flavin_halogenase"/>
</dbReference>
<dbReference type="PANTHER" id="PTHR43747:SF4">
    <property type="entry name" value="FLAVIN-DEPENDENT TRYPTOPHAN HALOGENASE"/>
    <property type="match status" value="1"/>
</dbReference>
<dbReference type="InterPro" id="IPR036188">
    <property type="entry name" value="FAD/NAD-bd_sf"/>
</dbReference>
<organism evidence="1 2">
    <name type="scientific">Luteolibacter soli</name>
    <dbReference type="NCBI Taxonomy" id="3135280"/>
    <lineage>
        <taxon>Bacteria</taxon>
        <taxon>Pseudomonadati</taxon>
        <taxon>Verrucomicrobiota</taxon>
        <taxon>Verrucomicrobiia</taxon>
        <taxon>Verrucomicrobiales</taxon>
        <taxon>Verrucomicrobiaceae</taxon>
        <taxon>Luteolibacter</taxon>
    </lineage>
</organism>
<name>A0ABU9B1L1_9BACT</name>
<dbReference type="InterPro" id="IPR050816">
    <property type="entry name" value="Flavin-dep_Halogenase_NPB"/>
</dbReference>
<reference evidence="1 2" key="1">
    <citation type="submission" date="2024-04" db="EMBL/GenBank/DDBJ databases">
        <title>Luteolibacter sp. isolated from soil.</title>
        <authorList>
            <person name="An J."/>
        </authorList>
    </citation>
    <scope>NUCLEOTIDE SEQUENCE [LARGE SCALE GENOMIC DNA]</scope>
    <source>
        <strain evidence="1 2">Y139</strain>
    </source>
</reference>
<dbReference type="Gene3D" id="3.50.50.60">
    <property type="entry name" value="FAD/NAD(P)-binding domain"/>
    <property type="match status" value="1"/>
</dbReference>
<dbReference type="SUPFAM" id="SSF51905">
    <property type="entry name" value="FAD/NAD(P)-binding domain"/>
    <property type="match status" value="1"/>
</dbReference>
<gene>
    <name evidence="1" type="ORF">WKV53_25610</name>
</gene>
<comment type="caution">
    <text evidence="1">The sequence shown here is derived from an EMBL/GenBank/DDBJ whole genome shotgun (WGS) entry which is preliminary data.</text>
</comment>
<dbReference type="RefSeq" id="WP_341407687.1">
    <property type="nucleotide sequence ID" value="NZ_JBBUKT010000014.1"/>
</dbReference>
<evidence type="ECO:0000313" key="2">
    <source>
        <dbReference type="Proteomes" id="UP001371305"/>
    </source>
</evidence>
<keyword evidence="2" id="KW-1185">Reference proteome</keyword>